<gene>
    <name evidence="19" type="ORF">Van01_48500</name>
</gene>
<dbReference type="PIRSF" id="PIRSF037434">
    <property type="entry name" value="STHK_ChrS"/>
    <property type="match status" value="1"/>
</dbReference>
<feature type="domain" description="Histidine kinase" evidence="18">
    <location>
        <begin position="304"/>
        <end position="390"/>
    </location>
</feature>
<dbReference type="Pfam" id="PF02518">
    <property type="entry name" value="HATPase_c"/>
    <property type="match status" value="1"/>
</dbReference>
<dbReference type="InterPro" id="IPR017205">
    <property type="entry name" value="Sig_transdc_His_kinase_ChrS"/>
</dbReference>
<feature type="transmembrane region" description="Helical" evidence="17">
    <location>
        <begin position="137"/>
        <end position="157"/>
    </location>
</feature>
<evidence type="ECO:0000256" key="10">
    <source>
        <dbReference type="ARBA" id="ARBA00022777"/>
    </source>
</evidence>
<protein>
    <recommendedName>
        <fullName evidence="5">Oxygen sensor histidine kinase NreB</fullName>
        <ecNumber evidence="4">2.7.13.3</ecNumber>
    </recommendedName>
    <alternativeName>
        <fullName evidence="15">Nitrogen regulation protein B</fullName>
    </alternativeName>
</protein>
<dbReference type="InterPro" id="IPR050482">
    <property type="entry name" value="Sensor_HK_TwoCompSys"/>
</dbReference>
<dbReference type="Gene3D" id="1.20.5.1930">
    <property type="match status" value="1"/>
</dbReference>
<keyword evidence="16" id="KW-0175">Coiled coil</keyword>
<evidence type="ECO:0000256" key="4">
    <source>
        <dbReference type="ARBA" id="ARBA00012438"/>
    </source>
</evidence>
<keyword evidence="17" id="KW-1133">Transmembrane helix</keyword>
<dbReference type="InterPro" id="IPR004358">
    <property type="entry name" value="Sig_transdc_His_kin-like_C"/>
</dbReference>
<dbReference type="InterPro" id="IPR011712">
    <property type="entry name" value="Sig_transdc_His_kin_sub3_dim/P"/>
</dbReference>
<dbReference type="Pfam" id="PF07730">
    <property type="entry name" value="HisKA_3"/>
    <property type="match status" value="1"/>
</dbReference>
<dbReference type="CDD" id="cd16917">
    <property type="entry name" value="HATPase_UhpB-NarQ-NarX-like"/>
    <property type="match status" value="1"/>
</dbReference>
<dbReference type="GO" id="GO:0016301">
    <property type="term" value="F:kinase activity"/>
    <property type="evidence" value="ECO:0007669"/>
    <property type="project" value="UniProtKB-KW"/>
</dbReference>
<evidence type="ECO:0000256" key="15">
    <source>
        <dbReference type="ARBA" id="ARBA00030800"/>
    </source>
</evidence>
<keyword evidence="6" id="KW-0004">4Fe-4S</keyword>
<dbReference type="PROSITE" id="PS50109">
    <property type="entry name" value="HIS_KIN"/>
    <property type="match status" value="1"/>
</dbReference>
<evidence type="ECO:0000259" key="18">
    <source>
        <dbReference type="PROSITE" id="PS50109"/>
    </source>
</evidence>
<evidence type="ECO:0000256" key="17">
    <source>
        <dbReference type="SAM" id="Phobius"/>
    </source>
</evidence>
<comment type="function">
    <text evidence="14">Member of the two-component regulatory system NreB/NreC involved in the control of dissimilatory nitrate/nitrite reduction in response to oxygen. NreB functions as a direct oxygen sensor histidine kinase which is autophosphorylated, in the absence of oxygen, probably at the conserved histidine residue, and transfers its phosphate group probably to a conserved aspartate residue of NreC. NreB/NreC activates the expression of the nitrate (narGHJI) and nitrite (nir) reductase operons, as well as the putative nitrate transporter gene narT.</text>
</comment>
<comment type="cofactor">
    <cofactor evidence="2">
        <name>[4Fe-4S] cluster</name>
        <dbReference type="ChEBI" id="CHEBI:49883"/>
    </cofactor>
</comment>
<evidence type="ECO:0000256" key="13">
    <source>
        <dbReference type="ARBA" id="ARBA00023014"/>
    </source>
</evidence>
<feature type="coiled-coil region" evidence="16">
    <location>
        <begin position="168"/>
        <end position="195"/>
    </location>
</feature>
<proteinExistence type="predicted"/>
<dbReference type="PRINTS" id="PR00344">
    <property type="entry name" value="BCTRLSENSOR"/>
</dbReference>
<keyword evidence="11" id="KW-0408">Iron</keyword>
<evidence type="ECO:0000256" key="7">
    <source>
        <dbReference type="ARBA" id="ARBA00022490"/>
    </source>
</evidence>
<reference evidence="19 20" key="1">
    <citation type="submission" date="2021-01" db="EMBL/GenBank/DDBJ databases">
        <title>Whole genome shotgun sequence of Verrucosispora andamanensis NBRC 109075.</title>
        <authorList>
            <person name="Komaki H."/>
            <person name="Tamura T."/>
        </authorList>
    </citation>
    <scope>NUCLEOTIDE SEQUENCE [LARGE SCALE GENOMIC DNA]</scope>
    <source>
        <strain evidence="19 20">NBRC 109075</strain>
    </source>
</reference>
<keyword evidence="9" id="KW-0479">Metal-binding</keyword>
<evidence type="ECO:0000256" key="9">
    <source>
        <dbReference type="ARBA" id="ARBA00022723"/>
    </source>
</evidence>
<evidence type="ECO:0000256" key="14">
    <source>
        <dbReference type="ARBA" id="ARBA00024827"/>
    </source>
</evidence>
<sequence>MAATDSWSGRFRLWDSYFALAGAGVALVVAADTWWSPVARVGCLALFLALAGWYLGFGRRLMRESIEDWRGYLYLAGVALLYVPAVLLNGNASFLLFVLCPQMFMVLPGLPAVLAVVLFNSVHIVVLATRLPDLGDLVAPLLVAVMIVFVVCVLGVWSQRTVDESARRADLIAQLERTRAELAELSRQAGIAAERQRLAADIHDTVAQGLSSVVMLVQAAEADLDGAPDRARQHLALARQTARDNLVDVRTLVAALTPAQLTGSPLEQALRRLTERFSQETGVPTTCVVSGTGPALRTDLEVVLLRAAQEALANVRRHADARAVAVLLRHDDRQIALEVADDGTGFDADAATDGFGLAGLRARVEQADGSLVVRSTPGVGTTIRVEVPYQ</sequence>
<keyword evidence="17" id="KW-0812">Transmembrane</keyword>
<evidence type="ECO:0000256" key="16">
    <source>
        <dbReference type="SAM" id="Coils"/>
    </source>
</evidence>
<name>A0ABQ4I194_9ACTN</name>
<comment type="subcellular location">
    <subcellularLocation>
        <location evidence="3">Cytoplasm</location>
    </subcellularLocation>
</comment>
<evidence type="ECO:0000256" key="11">
    <source>
        <dbReference type="ARBA" id="ARBA00023004"/>
    </source>
</evidence>
<keyword evidence="10 19" id="KW-0418">Kinase</keyword>
<comment type="caution">
    <text evidence="19">The sequence shown here is derived from an EMBL/GenBank/DDBJ whole genome shotgun (WGS) entry which is preliminary data.</text>
</comment>
<dbReference type="EMBL" id="BOOZ01000035">
    <property type="protein sequence ID" value="GIJ11636.1"/>
    <property type="molecule type" value="Genomic_DNA"/>
</dbReference>
<feature type="transmembrane region" description="Helical" evidence="17">
    <location>
        <begin position="12"/>
        <end position="31"/>
    </location>
</feature>
<keyword evidence="8" id="KW-0808">Transferase</keyword>
<organism evidence="19 20">
    <name type="scientific">Micromonospora andamanensis</name>
    <dbReference type="NCBI Taxonomy" id="1287068"/>
    <lineage>
        <taxon>Bacteria</taxon>
        <taxon>Bacillati</taxon>
        <taxon>Actinomycetota</taxon>
        <taxon>Actinomycetes</taxon>
        <taxon>Micromonosporales</taxon>
        <taxon>Micromonosporaceae</taxon>
        <taxon>Micromonospora</taxon>
    </lineage>
</organism>
<feature type="transmembrane region" description="Helical" evidence="17">
    <location>
        <begin position="69"/>
        <end position="88"/>
    </location>
</feature>
<dbReference type="InterPro" id="IPR005467">
    <property type="entry name" value="His_kinase_dom"/>
</dbReference>
<evidence type="ECO:0000313" key="20">
    <source>
        <dbReference type="Proteomes" id="UP000647017"/>
    </source>
</evidence>
<keyword evidence="17" id="KW-0472">Membrane</keyword>
<evidence type="ECO:0000256" key="6">
    <source>
        <dbReference type="ARBA" id="ARBA00022485"/>
    </source>
</evidence>
<keyword evidence="13" id="KW-0411">Iron-sulfur</keyword>
<evidence type="ECO:0000256" key="5">
    <source>
        <dbReference type="ARBA" id="ARBA00017322"/>
    </source>
</evidence>
<evidence type="ECO:0000256" key="3">
    <source>
        <dbReference type="ARBA" id="ARBA00004496"/>
    </source>
</evidence>
<dbReference type="Proteomes" id="UP000647017">
    <property type="component" value="Unassembled WGS sequence"/>
</dbReference>
<comment type="catalytic activity">
    <reaction evidence="1">
        <text>ATP + protein L-histidine = ADP + protein N-phospho-L-histidine.</text>
        <dbReference type="EC" id="2.7.13.3"/>
    </reaction>
</comment>
<dbReference type="Gene3D" id="3.30.565.10">
    <property type="entry name" value="Histidine kinase-like ATPase, C-terminal domain"/>
    <property type="match status" value="1"/>
</dbReference>
<feature type="transmembrane region" description="Helical" evidence="17">
    <location>
        <begin position="94"/>
        <end position="125"/>
    </location>
</feature>
<keyword evidence="7" id="KW-0963">Cytoplasm</keyword>
<dbReference type="InterPro" id="IPR036890">
    <property type="entry name" value="HATPase_C_sf"/>
</dbReference>
<dbReference type="PANTHER" id="PTHR24421">
    <property type="entry name" value="NITRATE/NITRITE SENSOR PROTEIN NARX-RELATED"/>
    <property type="match status" value="1"/>
</dbReference>
<accession>A0ABQ4I194</accession>
<evidence type="ECO:0000256" key="12">
    <source>
        <dbReference type="ARBA" id="ARBA00023012"/>
    </source>
</evidence>
<dbReference type="EC" id="2.7.13.3" evidence="4"/>
<evidence type="ECO:0000256" key="8">
    <source>
        <dbReference type="ARBA" id="ARBA00022679"/>
    </source>
</evidence>
<evidence type="ECO:0000313" key="19">
    <source>
        <dbReference type="EMBL" id="GIJ11636.1"/>
    </source>
</evidence>
<evidence type="ECO:0000256" key="2">
    <source>
        <dbReference type="ARBA" id="ARBA00001966"/>
    </source>
</evidence>
<feature type="transmembrane region" description="Helical" evidence="17">
    <location>
        <begin position="37"/>
        <end position="57"/>
    </location>
</feature>
<dbReference type="SUPFAM" id="SSF55874">
    <property type="entry name" value="ATPase domain of HSP90 chaperone/DNA topoisomerase II/histidine kinase"/>
    <property type="match status" value="1"/>
</dbReference>
<dbReference type="PANTHER" id="PTHR24421:SF62">
    <property type="entry name" value="SENSORY TRANSDUCTION HISTIDINE KINASE"/>
    <property type="match status" value="1"/>
</dbReference>
<dbReference type="InterPro" id="IPR003594">
    <property type="entry name" value="HATPase_dom"/>
</dbReference>
<keyword evidence="20" id="KW-1185">Reference proteome</keyword>
<evidence type="ECO:0000256" key="1">
    <source>
        <dbReference type="ARBA" id="ARBA00000085"/>
    </source>
</evidence>
<keyword evidence="12" id="KW-0902">Two-component regulatory system</keyword>
<dbReference type="SMART" id="SM00387">
    <property type="entry name" value="HATPase_c"/>
    <property type="match status" value="1"/>
</dbReference>